<feature type="domain" description="YegS/DAGK C-terminal" evidence="6">
    <location>
        <begin position="196"/>
        <end position="299"/>
    </location>
</feature>
<keyword evidence="4" id="KW-0067">ATP-binding</keyword>
<keyword evidence="8" id="KW-1185">Reference proteome</keyword>
<keyword evidence="2" id="KW-0547">Nucleotide-binding</keyword>
<evidence type="ECO:0008006" key="9">
    <source>
        <dbReference type="Google" id="ProtNLM"/>
    </source>
</evidence>
<reference evidence="7 8" key="1">
    <citation type="journal article" date="2009" name="Nat. Genet.">
        <title>The genome of the cucumber, Cucumis sativus L.</title>
        <authorList>
            <person name="Huang S."/>
            <person name="Li R."/>
            <person name="Zhang Z."/>
            <person name="Li L."/>
            <person name="Gu X."/>
            <person name="Fan W."/>
            <person name="Lucas W.J."/>
            <person name="Wang X."/>
            <person name="Xie B."/>
            <person name="Ni P."/>
            <person name="Ren Y."/>
            <person name="Zhu H."/>
            <person name="Li J."/>
            <person name="Lin K."/>
            <person name="Jin W."/>
            <person name="Fei Z."/>
            <person name="Li G."/>
            <person name="Staub J."/>
            <person name="Kilian A."/>
            <person name="van der Vossen E.A."/>
            <person name="Wu Y."/>
            <person name="Guo J."/>
            <person name="He J."/>
            <person name="Jia Z."/>
            <person name="Ren Y."/>
            <person name="Tian G."/>
            <person name="Lu Y."/>
            <person name="Ruan J."/>
            <person name="Qian W."/>
            <person name="Wang M."/>
            <person name="Huang Q."/>
            <person name="Li B."/>
            <person name="Xuan Z."/>
            <person name="Cao J."/>
            <person name="Asan"/>
            <person name="Wu Z."/>
            <person name="Zhang J."/>
            <person name="Cai Q."/>
            <person name="Bai Y."/>
            <person name="Zhao B."/>
            <person name="Han Y."/>
            <person name="Li Y."/>
            <person name="Li X."/>
            <person name="Wang S."/>
            <person name="Shi Q."/>
            <person name="Liu S."/>
            <person name="Cho W.K."/>
            <person name="Kim J.Y."/>
            <person name="Xu Y."/>
            <person name="Heller-Uszynska K."/>
            <person name="Miao H."/>
            <person name="Cheng Z."/>
            <person name="Zhang S."/>
            <person name="Wu J."/>
            <person name="Yang Y."/>
            <person name="Kang H."/>
            <person name="Li M."/>
            <person name="Liang H."/>
            <person name="Ren X."/>
            <person name="Shi Z."/>
            <person name="Wen M."/>
            <person name="Jian M."/>
            <person name="Yang H."/>
            <person name="Zhang G."/>
            <person name="Yang Z."/>
            <person name="Chen R."/>
            <person name="Liu S."/>
            <person name="Li J."/>
            <person name="Ma L."/>
            <person name="Liu H."/>
            <person name="Zhou Y."/>
            <person name="Zhao J."/>
            <person name="Fang X."/>
            <person name="Li G."/>
            <person name="Fang L."/>
            <person name="Li Y."/>
            <person name="Liu D."/>
            <person name="Zheng H."/>
            <person name="Zhang Y."/>
            <person name="Qin N."/>
            <person name="Li Z."/>
            <person name="Yang G."/>
            <person name="Yang S."/>
            <person name="Bolund L."/>
            <person name="Kristiansen K."/>
            <person name="Zheng H."/>
            <person name="Li S."/>
            <person name="Zhang X."/>
            <person name="Yang H."/>
            <person name="Wang J."/>
            <person name="Sun R."/>
            <person name="Zhang B."/>
            <person name="Jiang S."/>
            <person name="Wang J."/>
            <person name="Du Y."/>
            <person name="Li S."/>
        </authorList>
    </citation>
    <scope>NUCLEOTIDE SEQUENCE [LARGE SCALE GENOMIC DNA]</scope>
    <source>
        <strain evidence="8">cv. 9930</strain>
    </source>
</reference>
<organism evidence="7 8">
    <name type="scientific">Cucumis sativus</name>
    <name type="common">Cucumber</name>
    <dbReference type="NCBI Taxonomy" id="3659"/>
    <lineage>
        <taxon>Eukaryota</taxon>
        <taxon>Viridiplantae</taxon>
        <taxon>Streptophyta</taxon>
        <taxon>Embryophyta</taxon>
        <taxon>Tracheophyta</taxon>
        <taxon>Spermatophyta</taxon>
        <taxon>Magnoliopsida</taxon>
        <taxon>eudicotyledons</taxon>
        <taxon>Gunneridae</taxon>
        <taxon>Pentapetalae</taxon>
        <taxon>rosids</taxon>
        <taxon>fabids</taxon>
        <taxon>Cucurbitales</taxon>
        <taxon>Cucurbitaceae</taxon>
        <taxon>Benincaseae</taxon>
        <taxon>Cucumis</taxon>
    </lineage>
</organism>
<dbReference type="InterPro" id="IPR016064">
    <property type="entry name" value="NAD/diacylglycerol_kinase_sf"/>
</dbReference>
<evidence type="ECO:0000259" key="6">
    <source>
        <dbReference type="Pfam" id="PF19279"/>
    </source>
</evidence>
<dbReference type="AlphaFoldDB" id="A0A0A0L9B2"/>
<dbReference type="Pfam" id="PF00781">
    <property type="entry name" value="DAGK_cat"/>
    <property type="match status" value="1"/>
</dbReference>
<evidence type="ECO:0000256" key="2">
    <source>
        <dbReference type="ARBA" id="ARBA00022741"/>
    </source>
</evidence>
<reference evidence="7 8" key="3">
    <citation type="journal article" date="2010" name="BMC Genomics">
        <title>Transcriptome sequencing and comparative analysis of cucumber flowers with different sex types.</title>
        <authorList>
            <person name="Guo S."/>
            <person name="Zheng Y."/>
            <person name="Joung J.G."/>
            <person name="Liu S."/>
            <person name="Zhang Z."/>
            <person name="Crasta O.R."/>
            <person name="Sobral B.W."/>
            <person name="Xu Y."/>
            <person name="Huang S."/>
            <person name="Fei Z."/>
        </authorList>
    </citation>
    <scope>NUCLEOTIDE SEQUENCE [LARGE SCALE GENOMIC DNA]</scope>
    <source>
        <strain evidence="8">cv. 9930</strain>
    </source>
</reference>
<dbReference type="GO" id="GO:0016020">
    <property type="term" value="C:membrane"/>
    <property type="evidence" value="ECO:0007669"/>
    <property type="project" value="GOC"/>
</dbReference>
<protein>
    <recommendedName>
        <fullName evidence="9">DAGKc domain-containing protein</fullName>
    </recommendedName>
</protein>
<evidence type="ECO:0000259" key="5">
    <source>
        <dbReference type="Pfam" id="PF00781"/>
    </source>
</evidence>
<dbReference type="InterPro" id="IPR050187">
    <property type="entry name" value="Lipid_Phosphate_FormReg"/>
</dbReference>
<evidence type="ECO:0000313" key="8">
    <source>
        <dbReference type="Proteomes" id="UP000029981"/>
    </source>
</evidence>
<dbReference type="STRING" id="3659.A0A0A0L9B2"/>
<keyword evidence="3" id="KW-0418">Kinase</keyword>
<evidence type="ECO:0000313" key="7">
    <source>
        <dbReference type="EMBL" id="KGN57554.1"/>
    </source>
</evidence>
<reference evidence="7 8" key="4">
    <citation type="journal article" date="2011" name="BMC Genomics">
        <title>RNA-Seq improves annotation of protein-coding genes in the cucumber genome.</title>
        <authorList>
            <person name="Li Z."/>
            <person name="Zhang Z."/>
            <person name="Yan P."/>
            <person name="Huang S."/>
            <person name="Fei Z."/>
            <person name="Lin K."/>
        </authorList>
    </citation>
    <scope>NUCLEOTIDE SEQUENCE [LARGE SCALE GENOMIC DNA]</scope>
    <source>
        <strain evidence="8">cv. 9930</strain>
    </source>
</reference>
<dbReference type="Proteomes" id="UP000029981">
    <property type="component" value="Chromosome 3"/>
</dbReference>
<dbReference type="GO" id="GO:0006665">
    <property type="term" value="P:sphingolipid metabolic process"/>
    <property type="evidence" value="ECO:0000318"/>
    <property type="project" value="GO_Central"/>
</dbReference>
<dbReference type="Pfam" id="PF19279">
    <property type="entry name" value="YegS_C"/>
    <property type="match status" value="1"/>
</dbReference>
<feature type="domain" description="DAGKc" evidence="5">
    <location>
        <begin position="100"/>
        <end position="170"/>
    </location>
</feature>
<dbReference type="SUPFAM" id="SSF111331">
    <property type="entry name" value="NAD kinase/diacylglycerol kinase-like"/>
    <property type="match status" value="1"/>
</dbReference>
<sequence length="300" mass="33406">MKIRAFSPLFLLPFPFSRRLGSLLARCIVFPALQIRHSLIPIFLLCTAPHRTSSHFLGLLRPSPELGFLDIPRGLGTPIWSIDACFYPFMEATAAACAVADNHSARDAADEAIQEGADVVIVVRGDGTFHEIIPWGTGLDFARTFGRNNNPFEAVDRIAKALRTRIDVGVVNEDNGENHYFANVDYAEWELYPQVTALCIGNAKYFGGGMKIVPNADPSNRSLEVVILQDFKWYDFILNLHKIYNGTYLTVKNVTSRSVRSIEVEEVSCSGSIYVQSDGEHLGFLPRKFHILPAAIEMIC</sequence>
<reference evidence="7 8" key="2">
    <citation type="journal article" date="2009" name="PLoS ONE">
        <title>An integrated genetic and cytogenetic map of the cucumber genome.</title>
        <authorList>
            <person name="Ren Y."/>
            <person name="Zhang Z."/>
            <person name="Liu J."/>
            <person name="Staub J.E."/>
            <person name="Han Y."/>
            <person name="Cheng Z."/>
            <person name="Li X."/>
            <person name="Lu J."/>
            <person name="Miao H."/>
            <person name="Kang H."/>
            <person name="Xie B."/>
            <person name="Gu X."/>
            <person name="Wang X."/>
            <person name="Du Y."/>
            <person name="Jin W."/>
            <person name="Huang S."/>
        </authorList>
    </citation>
    <scope>NUCLEOTIDE SEQUENCE [LARGE SCALE GENOMIC DNA]</scope>
    <source>
        <strain evidence="8">cv. 9930</strain>
    </source>
</reference>
<keyword evidence="1" id="KW-0808">Transferase</keyword>
<dbReference type="Gene3D" id="2.60.200.40">
    <property type="match status" value="1"/>
</dbReference>
<name>A0A0A0L9B2_CUCSA</name>
<proteinExistence type="predicted"/>
<evidence type="ECO:0000256" key="1">
    <source>
        <dbReference type="ARBA" id="ARBA00022679"/>
    </source>
</evidence>
<dbReference type="EMBL" id="CM002924">
    <property type="protein sequence ID" value="KGN57554.1"/>
    <property type="molecule type" value="Genomic_DNA"/>
</dbReference>
<dbReference type="PANTHER" id="PTHR12358">
    <property type="entry name" value="SPHINGOSINE KINASE"/>
    <property type="match status" value="1"/>
</dbReference>
<accession>A0A0A0L9B2</accession>
<dbReference type="PANTHER" id="PTHR12358:SF54">
    <property type="entry name" value="SPHINGOSINE KINASE RELATED PROTEIN"/>
    <property type="match status" value="1"/>
</dbReference>
<dbReference type="GO" id="GO:0001727">
    <property type="term" value="F:lipid kinase activity"/>
    <property type="evidence" value="ECO:0007669"/>
    <property type="project" value="UniProtKB-ARBA"/>
</dbReference>
<dbReference type="InterPro" id="IPR001206">
    <property type="entry name" value="Diacylglycerol_kinase_cat_dom"/>
</dbReference>
<dbReference type="InterPro" id="IPR045540">
    <property type="entry name" value="YegS/DAGK_C"/>
</dbReference>
<gene>
    <name evidence="7" type="ORF">Csa_3G211980</name>
</gene>
<dbReference type="Gramene" id="KGN57554">
    <property type="protein sequence ID" value="KGN57554"/>
    <property type="gene ID" value="Csa_3G211980"/>
</dbReference>
<evidence type="ECO:0000256" key="3">
    <source>
        <dbReference type="ARBA" id="ARBA00022777"/>
    </source>
</evidence>
<evidence type="ECO:0000256" key="4">
    <source>
        <dbReference type="ARBA" id="ARBA00022840"/>
    </source>
</evidence>